<dbReference type="SUPFAM" id="SSF52058">
    <property type="entry name" value="L domain-like"/>
    <property type="match status" value="1"/>
</dbReference>
<accession>A0A2P6QV76</accession>
<protein>
    <recommendedName>
        <fullName evidence="3">non-specific serine/threonine protein kinase</fullName>
        <ecNumber evidence="3">2.7.11.1</ecNumber>
    </recommendedName>
</protein>
<evidence type="ECO:0000256" key="11">
    <source>
        <dbReference type="ARBA" id="ARBA00022737"/>
    </source>
</evidence>
<evidence type="ECO:0000256" key="17">
    <source>
        <dbReference type="ARBA" id="ARBA00023170"/>
    </source>
</evidence>
<keyword evidence="10" id="KW-0732">Signal</keyword>
<evidence type="ECO:0000256" key="8">
    <source>
        <dbReference type="ARBA" id="ARBA00022679"/>
    </source>
</evidence>
<feature type="domain" description="Protein kinase" evidence="23">
    <location>
        <begin position="196"/>
        <end position="509"/>
    </location>
</feature>
<keyword evidence="7" id="KW-0433">Leucine-rich repeat</keyword>
<dbReference type="InterPro" id="IPR017441">
    <property type="entry name" value="Protein_kinase_ATP_BS"/>
</dbReference>
<evidence type="ECO:0000256" key="13">
    <source>
        <dbReference type="ARBA" id="ARBA00022777"/>
    </source>
</evidence>
<dbReference type="SUPFAM" id="SSF56112">
    <property type="entry name" value="Protein kinase-like (PK-like)"/>
    <property type="match status" value="1"/>
</dbReference>
<dbReference type="SMART" id="SM00220">
    <property type="entry name" value="S_TKc"/>
    <property type="match status" value="1"/>
</dbReference>
<keyword evidence="16 22" id="KW-0472">Membrane</keyword>
<keyword evidence="6" id="KW-0597">Phosphoprotein</keyword>
<evidence type="ECO:0000256" key="21">
    <source>
        <dbReference type="PROSITE-ProRule" id="PRU10141"/>
    </source>
</evidence>
<dbReference type="GO" id="GO:0004674">
    <property type="term" value="F:protein serine/threonine kinase activity"/>
    <property type="evidence" value="ECO:0007669"/>
    <property type="project" value="UniProtKB-KW"/>
</dbReference>
<dbReference type="Gene3D" id="1.10.510.10">
    <property type="entry name" value="Transferase(Phosphotransferase) domain 1"/>
    <property type="match status" value="1"/>
</dbReference>
<keyword evidence="15 22" id="KW-1133">Transmembrane helix</keyword>
<dbReference type="InterPro" id="IPR008271">
    <property type="entry name" value="Ser/Thr_kinase_AS"/>
</dbReference>
<dbReference type="EMBL" id="PDCK01000042">
    <property type="protein sequence ID" value="PRQ38064.1"/>
    <property type="molecule type" value="Genomic_DNA"/>
</dbReference>
<evidence type="ECO:0000256" key="18">
    <source>
        <dbReference type="ARBA" id="ARBA00023180"/>
    </source>
</evidence>
<evidence type="ECO:0000256" key="14">
    <source>
        <dbReference type="ARBA" id="ARBA00022840"/>
    </source>
</evidence>
<dbReference type="InterPro" id="IPR051809">
    <property type="entry name" value="Plant_receptor-like_S/T_kinase"/>
</dbReference>
<keyword evidence="12 21" id="KW-0547">Nucleotide-binding</keyword>
<dbReference type="FunFam" id="1.10.510.10:FF:000358">
    <property type="entry name" value="Putative leucine-rich repeat receptor-like serine/threonine-protein kinase"/>
    <property type="match status" value="1"/>
</dbReference>
<dbReference type="FunFam" id="3.30.200.20:FF:000432">
    <property type="entry name" value="LRR receptor-like serine/threonine-protein kinase EFR"/>
    <property type="match status" value="1"/>
</dbReference>
<keyword evidence="17" id="KW-0675">Receptor</keyword>
<dbReference type="OrthoDB" id="1164596at2759"/>
<evidence type="ECO:0000256" key="1">
    <source>
        <dbReference type="ARBA" id="ARBA00004162"/>
    </source>
</evidence>
<dbReference type="PANTHER" id="PTHR27008">
    <property type="entry name" value="OS04G0122200 PROTEIN"/>
    <property type="match status" value="1"/>
</dbReference>
<evidence type="ECO:0000259" key="23">
    <source>
        <dbReference type="PROSITE" id="PS50011"/>
    </source>
</evidence>
<comment type="similarity">
    <text evidence="2">Belongs to the RLP family.</text>
</comment>
<dbReference type="PROSITE" id="PS50011">
    <property type="entry name" value="PROTEIN_KINASE_DOM"/>
    <property type="match status" value="1"/>
</dbReference>
<comment type="catalytic activity">
    <reaction evidence="19">
        <text>L-threonyl-[protein] + ATP = O-phospho-L-threonyl-[protein] + ADP + H(+)</text>
        <dbReference type="Rhea" id="RHEA:46608"/>
        <dbReference type="Rhea" id="RHEA-COMP:11060"/>
        <dbReference type="Rhea" id="RHEA-COMP:11605"/>
        <dbReference type="ChEBI" id="CHEBI:15378"/>
        <dbReference type="ChEBI" id="CHEBI:30013"/>
        <dbReference type="ChEBI" id="CHEBI:30616"/>
        <dbReference type="ChEBI" id="CHEBI:61977"/>
        <dbReference type="ChEBI" id="CHEBI:456216"/>
        <dbReference type="EC" id="2.7.11.1"/>
    </reaction>
</comment>
<proteinExistence type="inferred from homology"/>
<evidence type="ECO:0000256" key="6">
    <source>
        <dbReference type="ARBA" id="ARBA00022553"/>
    </source>
</evidence>
<dbReference type="EC" id="2.7.11.1" evidence="3"/>
<feature type="binding site" evidence="21">
    <location>
        <position position="225"/>
    </location>
    <ligand>
        <name>ATP</name>
        <dbReference type="ChEBI" id="CHEBI:30616"/>
    </ligand>
</feature>
<dbReference type="PROSITE" id="PS00108">
    <property type="entry name" value="PROTEIN_KINASE_ST"/>
    <property type="match status" value="1"/>
</dbReference>
<evidence type="ECO:0000256" key="9">
    <source>
        <dbReference type="ARBA" id="ARBA00022692"/>
    </source>
</evidence>
<keyword evidence="11" id="KW-0677">Repeat</keyword>
<keyword evidence="14 21" id="KW-0067">ATP-binding</keyword>
<comment type="subcellular location">
    <subcellularLocation>
        <location evidence="1">Cell membrane</location>
        <topology evidence="1">Single-pass membrane protein</topology>
    </subcellularLocation>
</comment>
<dbReference type="FunFam" id="3.80.10.10:FF:000111">
    <property type="entry name" value="LRR receptor-like serine/threonine-protein kinase ERECTA"/>
    <property type="match status" value="1"/>
</dbReference>
<sequence length="509" mass="55297">MEIGKLKNLGVLDISNNLLSGELPSSLGSCESLEFLHMQGNFFLGHIPSSMKELRGIRDLDLSRNNLSGNIPQFFERLGNLENLNLSFNQFWGAVPTGGVFKNGSVTSVAGNTRLCGGIANLRLPVCMSNESKGGWLSRRMRLIIPLVSGFTLLGLAMVLSFFLLRKKRKESELNTFGNSVLQVSYATLLKATDGFSSANLIGLGAFGSVYKGILAEDSVTVAVKVFNMLHRGASKSFISEYEALRNIRHRNLVKILTACSSIDFSGNDFKALVYEFMDGGSLAEWLHPSSGNEEVTEAPKLLSLVQRLDIAIDVASALDYLHNQCETPIVHCDLKPSNVLLDKELTAHVSDFGLARFLSEPTNNVSINQSSSIGIRGSVGYAAPEYGMGSEVSTYGDVYSFGILLLEMFTGKRPTDHMFSDGLNLHNYVKTTLPERVSQISESLVLQEGTANVTEARSQLSVTAQKIEECLTLIFGIGIACSAESSTNRKDISDAATELHSIRGNLLG</sequence>
<dbReference type="InterPro" id="IPR001611">
    <property type="entry name" value="Leu-rich_rpt"/>
</dbReference>
<dbReference type="Gramene" id="PRQ38064">
    <property type="protein sequence ID" value="PRQ38064"/>
    <property type="gene ID" value="RchiOBHm_Chr4g0409661"/>
</dbReference>
<evidence type="ECO:0000313" key="24">
    <source>
        <dbReference type="EMBL" id="PRQ38064.1"/>
    </source>
</evidence>
<dbReference type="OMA" id="CEADAHK"/>
<name>A0A2P6QV76_ROSCH</name>
<dbReference type="InterPro" id="IPR011009">
    <property type="entry name" value="Kinase-like_dom_sf"/>
</dbReference>
<evidence type="ECO:0000256" key="15">
    <source>
        <dbReference type="ARBA" id="ARBA00022989"/>
    </source>
</evidence>
<dbReference type="Pfam" id="PF00560">
    <property type="entry name" value="LRR_1"/>
    <property type="match status" value="2"/>
</dbReference>
<evidence type="ECO:0000256" key="16">
    <source>
        <dbReference type="ARBA" id="ARBA00023136"/>
    </source>
</evidence>
<evidence type="ECO:0000256" key="20">
    <source>
        <dbReference type="ARBA" id="ARBA00048679"/>
    </source>
</evidence>
<comment type="caution">
    <text evidence="24">The sequence shown here is derived from an EMBL/GenBank/DDBJ whole genome shotgun (WGS) entry which is preliminary data.</text>
</comment>
<dbReference type="InterPro" id="IPR000719">
    <property type="entry name" value="Prot_kinase_dom"/>
</dbReference>
<keyword evidence="9 22" id="KW-0812">Transmembrane</keyword>
<evidence type="ECO:0000256" key="12">
    <source>
        <dbReference type="ARBA" id="ARBA00022741"/>
    </source>
</evidence>
<evidence type="ECO:0000256" key="19">
    <source>
        <dbReference type="ARBA" id="ARBA00047899"/>
    </source>
</evidence>
<dbReference type="InterPro" id="IPR001245">
    <property type="entry name" value="Ser-Thr/Tyr_kinase_cat_dom"/>
</dbReference>
<evidence type="ECO:0000256" key="10">
    <source>
        <dbReference type="ARBA" id="ARBA00022729"/>
    </source>
</evidence>
<keyword evidence="25" id="KW-1185">Reference proteome</keyword>
<organism evidence="24 25">
    <name type="scientific">Rosa chinensis</name>
    <name type="common">China rose</name>
    <dbReference type="NCBI Taxonomy" id="74649"/>
    <lineage>
        <taxon>Eukaryota</taxon>
        <taxon>Viridiplantae</taxon>
        <taxon>Streptophyta</taxon>
        <taxon>Embryophyta</taxon>
        <taxon>Tracheophyta</taxon>
        <taxon>Spermatophyta</taxon>
        <taxon>Magnoliopsida</taxon>
        <taxon>eudicotyledons</taxon>
        <taxon>Gunneridae</taxon>
        <taxon>Pentapetalae</taxon>
        <taxon>rosids</taxon>
        <taxon>fabids</taxon>
        <taxon>Rosales</taxon>
        <taxon>Rosaceae</taxon>
        <taxon>Rosoideae</taxon>
        <taxon>Rosoideae incertae sedis</taxon>
        <taxon>Rosa</taxon>
    </lineage>
</organism>
<comment type="catalytic activity">
    <reaction evidence="20">
        <text>L-seryl-[protein] + ATP = O-phospho-L-seryl-[protein] + ADP + H(+)</text>
        <dbReference type="Rhea" id="RHEA:17989"/>
        <dbReference type="Rhea" id="RHEA-COMP:9863"/>
        <dbReference type="Rhea" id="RHEA-COMP:11604"/>
        <dbReference type="ChEBI" id="CHEBI:15378"/>
        <dbReference type="ChEBI" id="CHEBI:29999"/>
        <dbReference type="ChEBI" id="CHEBI:30616"/>
        <dbReference type="ChEBI" id="CHEBI:83421"/>
        <dbReference type="ChEBI" id="CHEBI:456216"/>
        <dbReference type="EC" id="2.7.11.1"/>
    </reaction>
</comment>
<reference evidence="24 25" key="1">
    <citation type="journal article" date="2018" name="Nat. Genet.">
        <title>The Rosa genome provides new insights in the design of modern roses.</title>
        <authorList>
            <person name="Bendahmane M."/>
        </authorList>
    </citation>
    <scope>NUCLEOTIDE SEQUENCE [LARGE SCALE GENOMIC DNA]</scope>
    <source>
        <strain evidence="25">cv. Old Blush</strain>
    </source>
</reference>
<evidence type="ECO:0000256" key="5">
    <source>
        <dbReference type="ARBA" id="ARBA00022527"/>
    </source>
</evidence>
<dbReference type="InterPro" id="IPR032675">
    <property type="entry name" value="LRR_dom_sf"/>
</dbReference>
<keyword evidence="4" id="KW-1003">Cell membrane</keyword>
<evidence type="ECO:0000313" key="25">
    <source>
        <dbReference type="Proteomes" id="UP000238479"/>
    </source>
</evidence>
<keyword evidence="8 24" id="KW-0808">Transferase</keyword>
<evidence type="ECO:0000256" key="4">
    <source>
        <dbReference type="ARBA" id="ARBA00022475"/>
    </source>
</evidence>
<dbReference type="PROSITE" id="PS00107">
    <property type="entry name" value="PROTEIN_KINASE_ATP"/>
    <property type="match status" value="1"/>
</dbReference>
<gene>
    <name evidence="24" type="ORF">RchiOBHm_Chr4g0409661</name>
</gene>
<dbReference type="Gene3D" id="3.30.200.20">
    <property type="entry name" value="Phosphorylase Kinase, domain 1"/>
    <property type="match status" value="1"/>
</dbReference>
<keyword evidence="13" id="KW-0418">Kinase</keyword>
<evidence type="ECO:0000256" key="7">
    <source>
        <dbReference type="ARBA" id="ARBA00022614"/>
    </source>
</evidence>
<keyword evidence="5" id="KW-0723">Serine/threonine-protein kinase</keyword>
<evidence type="ECO:0000256" key="3">
    <source>
        <dbReference type="ARBA" id="ARBA00012513"/>
    </source>
</evidence>
<dbReference type="GO" id="GO:0005886">
    <property type="term" value="C:plasma membrane"/>
    <property type="evidence" value="ECO:0007669"/>
    <property type="project" value="UniProtKB-SubCell"/>
</dbReference>
<feature type="transmembrane region" description="Helical" evidence="22">
    <location>
        <begin position="143"/>
        <end position="165"/>
    </location>
</feature>
<dbReference type="PANTHER" id="PTHR27008:SF596">
    <property type="entry name" value="OS02G0215500 PROTEIN"/>
    <property type="match status" value="1"/>
</dbReference>
<dbReference type="Proteomes" id="UP000238479">
    <property type="component" value="Chromosome 4"/>
</dbReference>
<dbReference type="GO" id="GO:0005524">
    <property type="term" value="F:ATP binding"/>
    <property type="evidence" value="ECO:0007669"/>
    <property type="project" value="UniProtKB-UniRule"/>
</dbReference>
<dbReference type="Pfam" id="PF07714">
    <property type="entry name" value="PK_Tyr_Ser-Thr"/>
    <property type="match status" value="1"/>
</dbReference>
<evidence type="ECO:0000256" key="22">
    <source>
        <dbReference type="SAM" id="Phobius"/>
    </source>
</evidence>
<keyword evidence="18" id="KW-0325">Glycoprotein</keyword>
<dbReference type="Gene3D" id="3.80.10.10">
    <property type="entry name" value="Ribonuclease Inhibitor"/>
    <property type="match status" value="1"/>
</dbReference>
<evidence type="ECO:0000256" key="2">
    <source>
        <dbReference type="ARBA" id="ARBA00009592"/>
    </source>
</evidence>
<dbReference type="AlphaFoldDB" id="A0A2P6QV76"/>